<organism evidence="8 9">
    <name type="scientific">Aquicella lusitana</name>
    <dbReference type="NCBI Taxonomy" id="254246"/>
    <lineage>
        <taxon>Bacteria</taxon>
        <taxon>Pseudomonadati</taxon>
        <taxon>Pseudomonadota</taxon>
        <taxon>Gammaproteobacteria</taxon>
        <taxon>Legionellales</taxon>
        <taxon>Coxiellaceae</taxon>
        <taxon>Aquicella</taxon>
    </lineage>
</organism>
<dbReference type="Gene3D" id="3.90.1150.10">
    <property type="entry name" value="Aspartate Aminotransferase, domain 1"/>
    <property type="match status" value="1"/>
</dbReference>
<name>A0A370GYV9_9COXI</name>
<dbReference type="SUPFAM" id="SSF53383">
    <property type="entry name" value="PLP-dependent transferases"/>
    <property type="match status" value="1"/>
</dbReference>
<dbReference type="PANTHER" id="PTHR46383:SF1">
    <property type="entry name" value="ASPARTATE AMINOTRANSFERASE"/>
    <property type="match status" value="1"/>
</dbReference>
<dbReference type="CDD" id="cd00609">
    <property type="entry name" value="AAT_like"/>
    <property type="match status" value="1"/>
</dbReference>
<proteinExistence type="inferred from homology"/>
<feature type="domain" description="Aminotransferase class I/classII large" evidence="7">
    <location>
        <begin position="48"/>
        <end position="402"/>
    </location>
</feature>
<reference evidence="8 9" key="1">
    <citation type="submission" date="2018-07" db="EMBL/GenBank/DDBJ databases">
        <title>Genomic Encyclopedia of Type Strains, Phase IV (KMG-IV): sequencing the most valuable type-strain genomes for metagenomic binning, comparative biology and taxonomic classification.</title>
        <authorList>
            <person name="Goeker M."/>
        </authorList>
    </citation>
    <scope>NUCLEOTIDE SEQUENCE [LARGE SCALE GENOMIC DNA]</scope>
    <source>
        <strain evidence="8 9">DSM 16500</strain>
    </source>
</reference>
<dbReference type="EC" id="2.6.1.-" evidence="6"/>
<evidence type="ECO:0000256" key="2">
    <source>
        <dbReference type="ARBA" id="ARBA00007441"/>
    </source>
</evidence>
<comment type="similarity">
    <text evidence="2 6">Belongs to the class-I pyridoxal-phosphate-dependent aminotransferase family.</text>
</comment>
<dbReference type="InterPro" id="IPR004839">
    <property type="entry name" value="Aminotransferase_I/II_large"/>
</dbReference>
<dbReference type="FunFam" id="3.40.640.10:FF:000033">
    <property type="entry name" value="Aspartate aminotransferase"/>
    <property type="match status" value="1"/>
</dbReference>
<evidence type="ECO:0000259" key="7">
    <source>
        <dbReference type="Pfam" id="PF00155"/>
    </source>
</evidence>
<dbReference type="InterPro" id="IPR015424">
    <property type="entry name" value="PyrdxlP-dep_Trfase"/>
</dbReference>
<dbReference type="InterPro" id="IPR015422">
    <property type="entry name" value="PyrdxlP-dep_Trfase_small"/>
</dbReference>
<evidence type="ECO:0000313" key="9">
    <source>
        <dbReference type="Proteomes" id="UP000254720"/>
    </source>
</evidence>
<evidence type="ECO:0000256" key="4">
    <source>
        <dbReference type="ARBA" id="ARBA00022679"/>
    </source>
</evidence>
<dbReference type="InterPro" id="IPR004838">
    <property type="entry name" value="NHTrfase_class1_PyrdxlP-BS"/>
</dbReference>
<dbReference type="AlphaFoldDB" id="A0A370GYV9"/>
<evidence type="ECO:0000256" key="5">
    <source>
        <dbReference type="ARBA" id="ARBA00022898"/>
    </source>
</evidence>
<evidence type="ECO:0000256" key="1">
    <source>
        <dbReference type="ARBA" id="ARBA00001933"/>
    </source>
</evidence>
<dbReference type="PROSITE" id="PS00105">
    <property type="entry name" value="AA_TRANSFER_CLASS_1"/>
    <property type="match status" value="1"/>
</dbReference>
<dbReference type="PANTHER" id="PTHR46383">
    <property type="entry name" value="ASPARTATE AMINOTRANSFERASE"/>
    <property type="match status" value="1"/>
</dbReference>
<evidence type="ECO:0000256" key="3">
    <source>
        <dbReference type="ARBA" id="ARBA00022576"/>
    </source>
</evidence>
<keyword evidence="3 6" id="KW-0032">Aminotransferase</keyword>
<dbReference type="Pfam" id="PF00155">
    <property type="entry name" value="Aminotran_1_2"/>
    <property type="match status" value="1"/>
</dbReference>
<dbReference type="InterPro" id="IPR050596">
    <property type="entry name" value="AspAT/PAT-like"/>
</dbReference>
<dbReference type="RefSeq" id="WP_232058636.1">
    <property type="nucleotide sequence ID" value="NZ_LR699114.1"/>
</dbReference>
<dbReference type="Gene3D" id="3.40.640.10">
    <property type="entry name" value="Type I PLP-dependent aspartate aminotransferase-like (Major domain)"/>
    <property type="match status" value="1"/>
</dbReference>
<gene>
    <name evidence="8" type="ORF">C8D86_101113</name>
</gene>
<keyword evidence="5" id="KW-0663">Pyridoxal phosphate</keyword>
<dbReference type="GO" id="GO:0008483">
    <property type="term" value="F:transaminase activity"/>
    <property type="evidence" value="ECO:0007669"/>
    <property type="project" value="UniProtKB-KW"/>
</dbReference>
<protein>
    <recommendedName>
        <fullName evidence="6">Aminotransferase</fullName>
        <ecNumber evidence="6">2.6.1.-</ecNumber>
    </recommendedName>
</protein>
<comment type="cofactor">
    <cofactor evidence="1 6">
        <name>pyridoxal 5'-phosphate</name>
        <dbReference type="ChEBI" id="CHEBI:597326"/>
    </cofactor>
</comment>
<evidence type="ECO:0000313" key="8">
    <source>
        <dbReference type="EMBL" id="RDI48833.1"/>
    </source>
</evidence>
<dbReference type="Proteomes" id="UP000254720">
    <property type="component" value="Unassembled WGS sequence"/>
</dbReference>
<keyword evidence="9" id="KW-1185">Reference proteome</keyword>
<dbReference type="GO" id="GO:0006520">
    <property type="term" value="P:amino acid metabolic process"/>
    <property type="evidence" value="ECO:0007669"/>
    <property type="project" value="InterPro"/>
</dbReference>
<sequence length="413" mass="45211">MTPTRKLSELTMANHSSLVLAERVGRIKPSPTLAISARAEELAAQGKNMISLSIGEPDFDTPEHIKEAAIKAIRDGHTKYTAVDGIKSLKQAVINKFTRDNRLKYELNQILVSCGAKHSLFNLFSAILNPGDEVIIPAPYWVSYPDMVMLADGQPVIVNTDFSHLFKMTPAQLESAITPKTRIVILNSPSNPTGIAYTAEELKALGEVILRHPGIIVASDDIYEHHLWNHTPFTNILNVCPELYDRCFVINGVSKTYAMTGWRIGYAAGPANIIGAMKKAQSQSTSNPTSVSQYAALAALEGDQSCVSMMTKAYKERHDFVVSELQKMQGIHCIPSDGTFYTLPSVEGLLNKQTGMADDMAFSEYLLNEAEIAVIPGSAFGAPGHIRLCFTTSMEKLVDAMQRMHKAIAKLLA</sequence>
<accession>A0A370GYV9</accession>
<dbReference type="InterPro" id="IPR015421">
    <property type="entry name" value="PyrdxlP-dep_Trfase_major"/>
</dbReference>
<dbReference type="EMBL" id="QQAX01000001">
    <property type="protein sequence ID" value="RDI48833.1"/>
    <property type="molecule type" value="Genomic_DNA"/>
</dbReference>
<dbReference type="GO" id="GO:0030170">
    <property type="term" value="F:pyridoxal phosphate binding"/>
    <property type="evidence" value="ECO:0007669"/>
    <property type="project" value="InterPro"/>
</dbReference>
<evidence type="ECO:0000256" key="6">
    <source>
        <dbReference type="RuleBase" id="RU000481"/>
    </source>
</evidence>
<comment type="caution">
    <text evidence="8">The sequence shown here is derived from an EMBL/GenBank/DDBJ whole genome shotgun (WGS) entry which is preliminary data.</text>
</comment>
<keyword evidence="4 6" id="KW-0808">Transferase</keyword>